<evidence type="ECO:0008006" key="4">
    <source>
        <dbReference type="Google" id="ProtNLM"/>
    </source>
</evidence>
<proteinExistence type="predicted"/>
<dbReference type="Proteomes" id="UP001601444">
    <property type="component" value="Unassembled WGS sequence"/>
</dbReference>
<organism evidence="2 3">
    <name type="scientific">Nocardia thailandica</name>
    <dbReference type="NCBI Taxonomy" id="257275"/>
    <lineage>
        <taxon>Bacteria</taxon>
        <taxon>Bacillati</taxon>
        <taxon>Actinomycetota</taxon>
        <taxon>Actinomycetes</taxon>
        <taxon>Mycobacteriales</taxon>
        <taxon>Nocardiaceae</taxon>
        <taxon>Nocardia</taxon>
    </lineage>
</organism>
<name>A0ABW6PML6_9NOCA</name>
<keyword evidence="1" id="KW-0812">Transmembrane</keyword>
<keyword evidence="3" id="KW-1185">Reference proteome</keyword>
<keyword evidence="1" id="KW-0472">Membrane</keyword>
<keyword evidence="1" id="KW-1133">Transmembrane helix</keyword>
<feature type="transmembrane region" description="Helical" evidence="1">
    <location>
        <begin position="21"/>
        <end position="40"/>
    </location>
</feature>
<reference evidence="2 3" key="1">
    <citation type="submission" date="2024-10" db="EMBL/GenBank/DDBJ databases">
        <title>The Natural Products Discovery Center: Release of the First 8490 Sequenced Strains for Exploring Actinobacteria Biosynthetic Diversity.</title>
        <authorList>
            <person name="Kalkreuter E."/>
            <person name="Kautsar S.A."/>
            <person name="Yang D."/>
            <person name="Bader C.D."/>
            <person name="Teijaro C.N."/>
            <person name="Fluegel L."/>
            <person name="Davis C.M."/>
            <person name="Simpson J.R."/>
            <person name="Lauterbach L."/>
            <person name="Steele A.D."/>
            <person name="Gui C."/>
            <person name="Meng S."/>
            <person name="Li G."/>
            <person name="Viehrig K."/>
            <person name="Ye F."/>
            <person name="Su P."/>
            <person name="Kiefer A.F."/>
            <person name="Nichols A."/>
            <person name="Cepeda A.J."/>
            <person name="Yan W."/>
            <person name="Fan B."/>
            <person name="Jiang Y."/>
            <person name="Adhikari A."/>
            <person name="Zheng C.-J."/>
            <person name="Schuster L."/>
            <person name="Cowan T.M."/>
            <person name="Smanski M.J."/>
            <person name="Chevrette M.G."/>
            <person name="De Carvalho L.P.S."/>
            <person name="Shen B."/>
        </authorList>
    </citation>
    <scope>NUCLEOTIDE SEQUENCE [LARGE SCALE GENOMIC DNA]</scope>
    <source>
        <strain evidence="2 3">NPDC004045</strain>
    </source>
</reference>
<feature type="transmembrane region" description="Helical" evidence="1">
    <location>
        <begin position="60"/>
        <end position="79"/>
    </location>
</feature>
<dbReference type="EMBL" id="JBIAMX010000006">
    <property type="protein sequence ID" value="MFF0543654.1"/>
    <property type="molecule type" value="Genomic_DNA"/>
</dbReference>
<sequence>MVDDVEKRWTGRPAGRGATRYGAAVVVLAAAVFAVVTVWASRRDACAEADTLLCDTPARLTVLIAPSLILLLGALGAFARTLIEWRHDRPWPPWQAAGWFLFLLTTAYAAIGGGTLAT</sequence>
<evidence type="ECO:0000313" key="3">
    <source>
        <dbReference type="Proteomes" id="UP001601444"/>
    </source>
</evidence>
<feature type="transmembrane region" description="Helical" evidence="1">
    <location>
        <begin position="91"/>
        <end position="111"/>
    </location>
</feature>
<accession>A0ABW6PML6</accession>
<evidence type="ECO:0000256" key="1">
    <source>
        <dbReference type="SAM" id="Phobius"/>
    </source>
</evidence>
<protein>
    <recommendedName>
        <fullName evidence="4">Integral membrane protein</fullName>
    </recommendedName>
</protein>
<comment type="caution">
    <text evidence="2">The sequence shown here is derived from an EMBL/GenBank/DDBJ whole genome shotgun (WGS) entry which is preliminary data.</text>
</comment>
<dbReference type="RefSeq" id="WP_387700284.1">
    <property type="nucleotide sequence ID" value="NZ_JBIAMX010000006.1"/>
</dbReference>
<gene>
    <name evidence="2" type="ORF">ACFYTF_12550</name>
</gene>
<evidence type="ECO:0000313" key="2">
    <source>
        <dbReference type="EMBL" id="MFF0543654.1"/>
    </source>
</evidence>